<feature type="signal peptide" evidence="21">
    <location>
        <begin position="1"/>
        <end position="22"/>
    </location>
</feature>
<dbReference type="EC" id="3.1.1.4" evidence="8"/>
<dbReference type="PRINTS" id="PR01486">
    <property type="entry name" value="PHPHLIPASEA1"/>
</dbReference>
<evidence type="ECO:0000256" key="13">
    <source>
        <dbReference type="ARBA" id="ARBA00022801"/>
    </source>
</evidence>
<comment type="catalytic activity">
    <reaction evidence="2">
        <text>a 1,2-diacyl-sn-glycero-3-phosphocholine + H2O = a 1-acyl-sn-glycero-3-phosphocholine + a fatty acid + H(+)</text>
        <dbReference type="Rhea" id="RHEA:15801"/>
        <dbReference type="ChEBI" id="CHEBI:15377"/>
        <dbReference type="ChEBI" id="CHEBI:15378"/>
        <dbReference type="ChEBI" id="CHEBI:28868"/>
        <dbReference type="ChEBI" id="CHEBI:57643"/>
        <dbReference type="ChEBI" id="CHEBI:58168"/>
        <dbReference type="EC" id="3.1.1.4"/>
    </reaction>
</comment>
<keyword evidence="16" id="KW-0443">Lipid metabolism</keyword>
<feature type="chain" id="PRO_5045098312" description="Phosphatidylcholine 1-acylhydrolase" evidence="21">
    <location>
        <begin position="23"/>
        <end position="291"/>
    </location>
</feature>
<evidence type="ECO:0000256" key="5">
    <source>
        <dbReference type="ARBA" id="ARBA00010525"/>
    </source>
</evidence>
<keyword evidence="10" id="KW-0812">Transmembrane</keyword>
<evidence type="ECO:0000256" key="7">
    <source>
        <dbReference type="ARBA" id="ARBA00013179"/>
    </source>
</evidence>
<dbReference type="Gene3D" id="2.40.230.10">
    <property type="entry name" value="Phospholipase A1"/>
    <property type="match status" value="1"/>
</dbReference>
<name>A0ABU5VRQ0_9BACT</name>
<keyword evidence="17" id="KW-0472">Membrane</keyword>
<dbReference type="PANTHER" id="PTHR40457">
    <property type="entry name" value="PHOSPHOLIPASE A1"/>
    <property type="match status" value="1"/>
</dbReference>
<dbReference type="Pfam" id="PF02253">
    <property type="entry name" value="PLA1"/>
    <property type="match status" value="1"/>
</dbReference>
<keyword evidence="14" id="KW-0106">Calcium</keyword>
<dbReference type="PANTHER" id="PTHR40457:SF1">
    <property type="entry name" value="PHOSPHOLIPASE A1"/>
    <property type="match status" value="1"/>
</dbReference>
<evidence type="ECO:0000256" key="17">
    <source>
        <dbReference type="ARBA" id="ARBA00023136"/>
    </source>
</evidence>
<proteinExistence type="inferred from homology"/>
<dbReference type="SUPFAM" id="SSF56931">
    <property type="entry name" value="Outer membrane phospholipase A (OMPLA)"/>
    <property type="match status" value="1"/>
</dbReference>
<evidence type="ECO:0000256" key="14">
    <source>
        <dbReference type="ARBA" id="ARBA00022837"/>
    </source>
</evidence>
<protein>
    <recommendedName>
        <fullName evidence="19">Phosphatidylcholine 1-acylhydrolase</fullName>
        <ecNumber evidence="7">3.1.1.32</ecNumber>
        <ecNumber evidence="8">3.1.1.4</ecNumber>
    </recommendedName>
</protein>
<keyword evidence="15" id="KW-0442">Lipid degradation</keyword>
<keyword evidence="18" id="KW-0998">Cell outer membrane</keyword>
<evidence type="ECO:0000313" key="23">
    <source>
        <dbReference type="Proteomes" id="UP001302274"/>
    </source>
</evidence>
<comment type="cofactor">
    <cofactor evidence="3">
        <name>Ca(2+)</name>
        <dbReference type="ChEBI" id="CHEBI:29108"/>
    </cofactor>
</comment>
<evidence type="ECO:0000256" key="11">
    <source>
        <dbReference type="ARBA" id="ARBA00022723"/>
    </source>
</evidence>
<evidence type="ECO:0000256" key="16">
    <source>
        <dbReference type="ARBA" id="ARBA00023098"/>
    </source>
</evidence>
<dbReference type="RefSeq" id="WP_323575347.1">
    <property type="nucleotide sequence ID" value="NZ_JAYGJQ010000001.1"/>
</dbReference>
<evidence type="ECO:0000256" key="2">
    <source>
        <dbReference type="ARBA" id="ARBA00001604"/>
    </source>
</evidence>
<dbReference type="EC" id="3.1.1.32" evidence="7"/>
<evidence type="ECO:0000256" key="21">
    <source>
        <dbReference type="SAM" id="SignalP"/>
    </source>
</evidence>
<comment type="similarity">
    <text evidence="5">Belongs to the phospholipase A1 family.</text>
</comment>
<evidence type="ECO:0000256" key="18">
    <source>
        <dbReference type="ARBA" id="ARBA00023237"/>
    </source>
</evidence>
<sequence length="291" mass="33192">MLKSLLVSVLLTSVATTAVLSAEEDSESKKISPDSKSLPGDNTATILGTPDKDVQEASKAIFGIDPRNKFSLYQPSYFVFGKENLKMQFSGKYRVAKNYNLYLAYTQTMFWNIYDQSAPFDDITYSPEAFYRLVEGDDKFIRSIDIGMQHRSNGEDGDKSRSMNLLFLKTNFATKIKRNNILGEFKLQNIYSKATANKDIVDHMGFWELKLIITHVLVHNTQRLDVEYRFFAGKSVIDIGKGGRELGLVYRLGSDNFNPAFYLQYYSGYAETLLHYNQKISQARLGLLLFF</sequence>
<evidence type="ECO:0000256" key="9">
    <source>
        <dbReference type="ARBA" id="ARBA00022452"/>
    </source>
</evidence>
<evidence type="ECO:0000313" key="22">
    <source>
        <dbReference type="EMBL" id="MEA9355719.1"/>
    </source>
</evidence>
<comment type="catalytic activity">
    <reaction evidence="1">
        <text>a 1,2-diacyl-sn-glycero-3-phosphocholine + H2O = a 2-acyl-sn-glycero-3-phosphocholine + a fatty acid + H(+)</text>
        <dbReference type="Rhea" id="RHEA:18689"/>
        <dbReference type="ChEBI" id="CHEBI:15377"/>
        <dbReference type="ChEBI" id="CHEBI:15378"/>
        <dbReference type="ChEBI" id="CHEBI:28868"/>
        <dbReference type="ChEBI" id="CHEBI:57643"/>
        <dbReference type="ChEBI" id="CHEBI:57875"/>
        <dbReference type="EC" id="3.1.1.32"/>
    </reaction>
</comment>
<evidence type="ECO:0000256" key="19">
    <source>
        <dbReference type="ARBA" id="ARBA00032375"/>
    </source>
</evidence>
<dbReference type="InterPro" id="IPR003187">
    <property type="entry name" value="PLipase_A1"/>
</dbReference>
<keyword evidence="9" id="KW-1134">Transmembrane beta strand</keyword>
<evidence type="ECO:0000256" key="8">
    <source>
        <dbReference type="ARBA" id="ARBA00013278"/>
    </source>
</evidence>
<evidence type="ECO:0000256" key="20">
    <source>
        <dbReference type="SAM" id="MobiDB-lite"/>
    </source>
</evidence>
<dbReference type="EMBL" id="JAYGJQ010000001">
    <property type="protein sequence ID" value="MEA9355719.1"/>
    <property type="molecule type" value="Genomic_DNA"/>
</dbReference>
<gene>
    <name evidence="22" type="ORF">SHI21_05890</name>
</gene>
<keyword evidence="11" id="KW-0479">Metal-binding</keyword>
<evidence type="ECO:0000256" key="15">
    <source>
        <dbReference type="ARBA" id="ARBA00022963"/>
    </source>
</evidence>
<keyword evidence="23" id="KW-1185">Reference proteome</keyword>
<comment type="subunit">
    <text evidence="6">Homodimer; dimerization is reversible, and the dimeric form is the active one.</text>
</comment>
<feature type="region of interest" description="Disordered" evidence="20">
    <location>
        <begin position="29"/>
        <end position="49"/>
    </location>
</feature>
<evidence type="ECO:0000256" key="12">
    <source>
        <dbReference type="ARBA" id="ARBA00022729"/>
    </source>
</evidence>
<evidence type="ECO:0000256" key="1">
    <source>
        <dbReference type="ARBA" id="ARBA00000111"/>
    </source>
</evidence>
<evidence type="ECO:0000256" key="4">
    <source>
        <dbReference type="ARBA" id="ARBA00004571"/>
    </source>
</evidence>
<keyword evidence="12 21" id="KW-0732">Signal</keyword>
<reference evidence="22 23" key="1">
    <citation type="submission" date="2023-11" db="EMBL/GenBank/DDBJ databases">
        <title>A Novel Polar Bacteriovorax (B. antarcticus) Isolated from the Biocrust in Antarctica.</title>
        <authorList>
            <person name="Mun W."/>
            <person name="Choi S.Y."/>
            <person name="Mitchell R.J."/>
        </authorList>
    </citation>
    <scope>NUCLEOTIDE SEQUENCE [LARGE SCALE GENOMIC DNA]</scope>
    <source>
        <strain evidence="22 23">PP10</strain>
    </source>
</reference>
<accession>A0ABU5VRQ0</accession>
<comment type="caution">
    <text evidence="22">The sequence shown here is derived from an EMBL/GenBank/DDBJ whole genome shotgun (WGS) entry which is preliminary data.</text>
</comment>
<evidence type="ECO:0000256" key="6">
    <source>
        <dbReference type="ARBA" id="ARBA00011702"/>
    </source>
</evidence>
<comment type="subcellular location">
    <subcellularLocation>
        <location evidence="4">Cell outer membrane</location>
        <topology evidence="4">Multi-pass membrane protein</topology>
    </subcellularLocation>
</comment>
<dbReference type="InterPro" id="IPR036541">
    <property type="entry name" value="PLipase_A1_sf"/>
</dbReference>
<evidence type="ECO:0000256" key="3">
    <source>
        <dbReference type="ARBA" id="ARBA00001913"/>
    </source>
</evidence>
<keyword evidence="13" id="KW-0378">Hydrolase</keyword>
<dbReference type="Proteomes" id="UP001302274">
    <property type="component" value="Unassembled WGS sequence"/>
</dbReference>
<organism evidence="22 23">
    <name type="scientific">Bacteriovorax antarcticus</name>
    <dbReference type="NCBI Taxonomy" id="3088717"/>
    <lineage>
        <taxon>Bacteria</taxon>
        <taxon>Pseudomonadati</taxon>
        <taxon>Bdellovibrionota</taxon>
        <taxon>Bacteriovoracia</taxon>
        <taxon>Bacteriovoracales</taxon>
        <taxon>Bacteriovoracaceae</taxon>
        <taxon>Bacteriovorax</taxon>
    </lineage>
</organism>
<evidence type="ECO:0000256" key="10">
    <source>
        <dbReference type="ARBA" id="ARBA00022692"/>
    </source>
</evidence>